<dbReference type="InterPro" id="IPR001100">
    <property type="entry name" value="Pyr_nuc-diS_OxRdtase"/>
</dbReference>
<dbReference type="GO" id="GO:0003955">
    <property type="term" value="F:NAD(P)H dehydrogenase (quinone) activity"/>
    <property type="evidence" value="ECO:0007669"/>
    <property type="project" value="TreeGrafter"/>
</dbReference>
<evidence type="ECO:0000313" key="13">
    <source>
        <dbReference type="EMBL" id="ODR89926.1"/>
    </source>
</evidence>
<evidence type="ECO:0000313" key="14">
    <source>
        <dbReference type="Proteomes" id="UP000094342"/>
    </source>
</evidence>
<dbReference type="PRINTS" id="PR00368">
    <property type="entry name" value="FADPNR"/>
</dbReference>
<feature type="disulfide bond" description="Redox-active" evidence="9">
    <location>
        <begin position="44"/>
        <end position="49"/>
    </location>
</feature>
<dbReference type="EMBL" id="LYBW01000060">
    <property type="protein sequence ID" value="ODR89926.1"/>
    <property type="molecule type" value="Genomic_DNA"/>
</dbReference>
<evidence type="ECO:0000256" key="5">
    <source>
        <dbReference type="ARBA" id="ARBA00023002"/>
    </source>
</evidence>
<name>A0A1E3VAP6_9HYPH</name>
<sequence length="474" mass="50384">MARILKPDICVIGGGAAGLSVAAGAAAFGVPVVLIEHGKMGGDCLNYGCVPSKALIAAAKHAQAIRKAGAFGLVAAEPVGDNERLKDRISRVIADIAPHDSVERFTSLGVEVITETARFVDERTLAAGDCLVRARRFVIATGSSPAIPAIAGLAETPFLTNETLFELEQVPRHLIVIGAGPVGLEMAQAYCRLGARVTVIEGATALAKEDPELKAIVLDALRAEGVVLHQRTTIHSVTSSEDGVILRCEDQSGSLDIKGNHLLLATGRTANHDSLNLAAAGIRHDAARIEIGANLRTSNPRMYAIGDAAGGQQFTHAAGYHARLVLQQILFRLPAREIRAMIPRVTFTDPELAHAGLTEEEAREKSGSVDVVRCDYSANDRVRIDGLGCGQMKLVIGRRGRILGAGIAGAGAGEMIDIWALAIANRLTLKSFRDHVAPYPTLSEIGKQAAISYYSPMARNRFVRTAIRILRRFG</sequence>
<evidence type="ECO:0000256" key="9">
    <source>
        <dbReference type="PIRSR" id="PIRSR000350-4"/>
    </source>
</evidence>
<dbReference type="RefSeq" id="WP_069459626.1">
    <property type="nucleotide sequence ID" value="NZ_LYBW01000060.1"/>
</dbReference>
<keyword evidence="4" id="KW-0521">NADP</keyword>
<dbReference type="AlphaFoldDB" id="A0A1E3VAP6"/>
<evidence type="ECO:0000256" key="1">
    <source>
        <dbReference type="ARBA" id="ARBA00007532"/>
    </source>
</evidence>
<feature type="binding site" evidence="8">
    <location>
        <position position="53"/>
    </location>
    <ligand>
        <name>FAD</name>
        <dbReference type="ChEBI" id="CHEBI:57692"/>
    </ligand>
</feature>
<keyword evidence="8" id="KW-0520">NAD</keyword>
<dbReference type="GO" id="GO:0016668">
    <property type="term" value="F:oxidoreductase activity, acting on a sulfur group of donors, NAD(P) as acceptor"/>
    <property type="evidence" value="ECO:0007669"/>
    <property type="project" value="InterPro"/>
</dbReference>
<comment type="similarity">
    <text evidence="1 10">Belongs to the class-I pyridine nucleotide-disulfide oxidoreductase family.</text>
</comment>
<accession>A0A1E3VAP6</accession>
<evidence type="ECO:0000256" key="2">
    <source>
        <dbReference type="ARBA" id="ARBA00022630"/>
    </source>
</evidence>
<evidence type="ECO:0000256" key="10">
    <source>
        <dbReference type="RuleBase" id="RU003691"/>
    </source>
</evidence>
<dbReference type="PIRSF" id="PIRSF000350">
    <property type="entry name" value="Mercury_reductase_MerA"/>
    <property type="match status" value="1"/>
</dbReference>
<dbReference type="Gene3D" id="3.30.390.30">
    <property type="match status" value="1"/>
</dbReference>
<dbReference type="SUPFAM" id="SSF55424">
    <property type="entry name" value="FAD/NAD-linked reductases, dimerisation (C-terminal) domain"/>
    <property type="match status" value="1"/>
</dbReference>
<feature type="binding site" evidence="8">
    <location>
        <begin position="178"/>
        <end position="185"/>
    </location>
    <ligand>
        <name>NAD(+)</name>
        <dbReference type="ChEBI" id="CHEBI:57540"/>
    </ligand>
</feature>
<dbReference type="FunFam" id="3.30.390.30:FF:000001">
    <property type="entry name" value="Dihydrolipoyl dehydrogenase"/>
    <property type="match status" value="1"/>
</dbReference>
<evidence type="ECO:0000256" key="8">
    <source>
        <dbReference type="PIRSR" id="PIRSR000350-3"/>
    </source>
</evidence>
<comment type="cofactor">
    <cofactor evidence="8">
        <name>FAD</name>
        <dbReference type="ChEBI" id="CHEBI:57692"/>
    </cofactor>
    <text evidence="8">Binds 1 FAD per subunit.</text>
</comment>
<keyword evidence="5 10" id="KW-0560">Oxidoreductase</keyword>
<evidence type="ECO:0000256" key="6">
    <source>
        <dbReference type="ARBA" id="ARBA00023157"/>
    </source>
</evidence>
<dbReference type="InterPro" id="IPR012999">
    <property type="entry name" value="Pyr_OxRdtase_I_AS"/>
</dbReference>
<dbReference type="InterPro" id="IPR036188">
    <property type="entry name" value="FAD/NAD-bd_sf"/>
</dbReference>
<dbReference type="Pfam" id="PF02852">
    <property type="entry name" value="Pyr_redox_dim"/>
    <property type="match status" value="1"/>
</dbReference>
<evidence type="ECO:0000259" key="12">
    <source>
        <dbReference type="Pfam" id="PF07992"/>
    </source>
</evidence>
<evidence type="ECO:0000256" key="4">
    <source>
        <dbReference type="ARBA" id="ARBA00022857"/>
    </source>
</evidence>
<dbReference type="InterPro" id="IPR004099">
    <property type="entry name" value="Pyr_nucl-diS_OxRdtase_dimer"/>
</dbReference>
<feature type="binding site" evidence="8">
    <location>
        <begin position="141"/>
        <end position="143"/>
    </location>
    <ligand>
        <name>FAD</name>
        <dbReference type="ChEBI" id="CHEBI:57692"/>
    </ligand>
</feature>
<keyword evidence="14" id="KW-1185">Reference proteome</keyword>
<evidence type="ECO:0000256" key="3">
    <source>
        <dbReference type="ARBA" id="ARBA00022827"/>
    </source>
</evidence>
<gene>
    <name evidence="13" type="ORF">A8M32_17285</name>
</gene>
<dbReference type="PROSITE" id="PS00076">
    <property type="entry name" value="PYRIDINE_REDOX_1"/>
    <property type="match status" value="1"/>
</dbReference>
<feature type="binding site" evidence="8">
    <location>
        <position position="307"/>
    </location>
    <ligand>
        <name>FAD</name>
        <dbReference type="ChEBI" id="CHEBI:57692"/>
    </ligand>
</feature>
<dbReference type="GO" id="GO:0050660">
    <property type="term" value="F:flavin adenine dinucleotide binding"/>
    <property type="evidence" value="ECO:0007669"/>
    <property type="project" value="TreeGrafter"/>
</dbReference>
<dbReference type="OrthoDB" id="9781772at2"/>
<evidence type="ECO:0000256" key="7">
    <source>
        <dbReference type="ARBA" id="ARBA00023284"/>
    </source>
</evidence>
<feature type="binding site" evidence="8">
    <location>
        <position position="201"/>
    </location>
    <ligand>
        <name>NAD(+)</name>
        <dbReference type="ChEBI" id="CHEBI:57540"/>
    </ligand>
</feature>
<dbReference type="Proteomes" id="UP000094342">
    <property type="component" value="Unassembled WGS sequence"/>
</dbReference>
<keyword evidence="3 8" id="KW-0274">FAD</keyword>
<dbReference type="Pfam" id="PF07992">
    <property type="entry name" value="Pyr_redox_2"/>
    <property type="match status" value="1"/>
</dbReference>
<evidence type="ECO:0000259" key="11">
    <source>
        <dbReference type="Pfam" id="PF02852"/>
    </source>
</evidence>
<dbReference type="PANTHER" id="PTHR43014">
    <property type="entry name" value="MERCURIC REDUCTASE"/>
    <property type="match status" value="1"/>
</dbReference>
<organism evidence="13 14">
    <name type="scientific">Sinorhizobium alkalisoli</name>
    <dbReference type="NCBI Taxonomy" id="1752398"/>
    <lineage>
        <taxon>Bacteria</taxon>
        <taxon>Pseudomonadati</taxon>
        <taxon>Pseudomonadota</taxon>
        <taxon>Alphaproteobacteria</taxon>
        <taxon>Hyphomicrobiales</taxon>
        <taxon>Rhizobiaceae</taxon>
        <taxon>Sinorhizobium/Ensifer group</taxon>
        <taxon>Sinorhizobium</taxon>
    </lineage>
</organism>
<dbReference type="PANTHER" id="PTHR43014:SF4">
    <property type="entry name" value="PYRIDINE NUCLEOTIDE-DISULFIDE OXIDOREDUCTASE RCLA-RELATED"/>
    <property type="match status" value="1"/>
</dbReference>
<keyword evidence="8" id="KW-0547">Nucleotide-binding</keyword>
<dbReference type="STRING" id="1752398.A8M32_17285"/>
<dbReference type="SUPFAM" id="SSF51905">
    <property type="entry name" value="FAD/NAD(P)-binding domain"/>
    <property type="match status" value="1"/>
</dbReference>
<feature type="binding site" evidence="8">
    <location>
        <position position="267"/>
    </location>
    <ligand>
        <name>NAD(+)</name>
        <dbReference type="ChEBI" id="CHEBI:57540"/>
    </ligand>
</feature>
<keyword evidence="6" id="KW-1015">Disulfide bond</keyword>
<comment type="caution">
    <text evidence="13">The sequence shown here is derived from an EMBL/GenBank/DDBJ whole genome shotgun (WGS) entry which is preliminary data.</text>
</comment>
<keyword evidence="2 10" id="KW-0285">Flavoprotein</keyword>
<keyword evidence="7 10" id="KW-0676">Redox-active center</keyword>
<protein>
    <submittedName>
        <fullName evidence="13">Dihydrolipoamide dehydrogenase</fullName>
    </submittedName>
</protein>
<dbReference type="PRINTS" id="PR00411">
    <property type="entry name" value="PNDRDTASEI"/>
</dbReference>
<feature type="domain" description="FAD/NAD(P)-binding" evidence="12">
    <location>
        <begin position="8"/>
        <end position="321"/>
    </location>
</feature>
<feature type="domain" description="Pyridine nucleotide-disulphide oxidoreductase dimerisation" evidence="11">
    <location>
        <begin position="342"/>
        <end position="449"/>
    </location>
</feature>
<dbReference type="Gene3D" id="3.50.50.60">
    <property type="entry name" value="FAD/NAD(P)-binding domain"/>
    <property type="match status" value="2"/>
</dbReference>
<dbReference type="InterPro" id="IPR023753">
    <property type="entry name" value="FAD/NAD-binding_dom"/>
</dbReference>
<dbReference type="InterPro" id="IPR016156">
    <property type="entry name" value="FAD/NAD-linked_Rdtase_dimer_sf"/>
</dbReference>
<reference evidence="14" key="1">
    <citation type="submission" date="2016-05" db="EMBL/GenBank/DDBJ databases">
        <authorList>
            <person name="Li Y."/>
        </authorList>
    </citation>
    <scope>NUCLEOTIDE SEQUENCE [LARGE SCALE GENOMIC DNA]</scope>
    <source>
        <strain evidence="14">YIC4027</strain>
    </source>
</reference>
<proteinExistence type="inferred from homology"/>